<dbReference type="InterPro" id="IPR002893">
    <property type="entry name" value="Znf_MYND"/>
</dbReference>
<protein>
    <recommendedName>
        <fullName evidence="4">MYND-type domain-containing protein</fullName>
    </recommendedName>
</protein>
<dbReference type="GO" id="GO:0008270">
    <property type="term" value="F:zinc ion binding"/>
    <property type="evidence" value="ECO:0007669"/>
    <property type="project" value="UniProtKB-KW"/>
</dbReference>
<evidence type="ECO:0000313" key="5">
    <source>
        <dbReference type="EMBL" id="QHT03546.1"/>
    </source>
</evidence>
<keyword evidence="1" id="KW-0479">Metal-binding</keyword>
<dbReference type="SUPFAM" id="SSF144232">
    <property type="entry name" value="HIT/MYND zinc finger-like"/>
    <property type="match status" value="1"/>
</dbReference>
<evidence type="ECO:0000256" key="1">
    <source>
        <dbReference type="ARBA" id="ARBA00022723"/>
    </source>
</evidence>
<dbReference type="PROSITE" id="PS01360">
    <property type="entry name" value="ZF_MYND_1"/>
    <property type="match status" value="1"/>
</dbReference>
<dbReference type="GO" id="GO:0005634">
    <property type="term" value="C:nucleus"/>
    <property type="evidence" value="ECO:0007669"/>
    <property type="project" value="TreeGrafter"/>
</dbReference>
<dbReference type="PROSITE" id="PS50865">
    <property type="entry name" value="ZF_MYND_2"/>
    <property type="match status" value="1"/>
</dbReference>
<evidence type="ECO:0000256" key="3">
    <source>
        <dbReference type="ARBA" id="ARBA00022833"/>
    </source>
</evidence>
<organism evidence="5">
    <name type="scientific">viral metagenome</name>
    <dbReference type="NCBI Taxonomy" id="1070528"/>
    <lineage>
        <taxon>unclassified sequences</taxon>
        <taxon>metagenomes</taxon>
        <taxon>organismal metagenomes</taxon>
    </lineage>
</organism>
<feature type="domain" description="MYND-type" evidence="4">
    <location>
        <begin position="138"/>
        <end position="174"/>
    </location>
</feature>
<sequence length="180" mass="20727">MGNNVITAEEFTKEACDSISDFTGRAKKKGEEDSNFALMIMQVPDADFNHFCTQAYQFSLDFGVKLGQTVYCFNWLPERKLFRSTKMELYLIPLSMSPLQVEDVTFLAMGSPKAQDKIMEEFDTHYPGSESIGARKVCDKCKQPGKFKCSKCKKSYYCCVDCQTKDWARHKKFCKKIRHL</sequence>
<proteinExistence type="predicted"/>
<keyword evidence="3" id="KW-0862">Zinc</keyword>
<dbReference type="PANTHER" id="PTHR10237:SF14">
    <property type="entry name" value="MYND-TYPE DOMAIN-CONTAINING PROTEIN"/>
    <property type="match status" value="1"/>
</dbReference>
<dbReference type="EMBL" id="MN739413">
    <property type="protein sequence ID" value="QHT03546.1"/>
    <property type="molecule type" value="Genomic_DNA"/>
</dbReference>
<evidence type="ECO:0000259" key="4">
    <source>
        <dbReference type="PROSITE" id="PS50865"/>
    </source>
</evidence>
<dbReference type="Gene3D" id="6.10.140.2220">
    <property type="match status" value="1"/>
</dbReference>
<dbReference type="AlphaFoldDB" id="A0A6C0CFK4"/>
<dbReference type="Pfam" id="PF01753">
    <property type="entry name" value="zf-MYND"/>
    <property type="match status" value="1"/>
</dbReference>
<name>A0A6C0CFK4_9ZZZZ</name>
<dbReference type="PANTHER" id="PTHR10237">
    <property type="entry name" value="DEFORMED EPIDERMAL AUTOREGULATORY FACTOR 1 HOMOLOG SUPPRESSIN"/>
    <property type="match status" value="1"/>
</dbReference>
<dbReference type="InterPro" id="IPR024119">
    <property type="entry name" value="TF_DEAF-1"/>
</dbReference>
<keyword evidence="2" id="KW-0863">Zinc-finger</keyword>
<evidence type="ECO:0000256" key="2">
    <source>
        <dbReference type="ARBA" id="ARBA00022771"/>
    </source>
</evidence>
<accession>A0A6C0CFK4</accession>
<reference evidence="5" key="1">
    <citation type="journal article" date="2020" name="Nature">
        <title>Giant virus diversity and host interactions through global metagenomics.</title>
        <authorList>
            <person name="Schulz F."/>
            <person name="Roux S."/>
            <person name="Paez-Espino D."/>
            <person name="Jungbluth S."/>
            <person name="Walsh D.A."/>
            <person name="Denef V.J."/>
            <person name="McMahon K.D."/>
            <person name="Konstantinidis K.T."/>
            <person name="Eloe-Fadrosh E.A."/>
            <person name="Kyrpides N.C."/>
            <person name="Woyke T."/>
        </authorList>
    </citation>
    <scope>NUCLEOTIDE SEQUENCE</scope>
    <source>
        <strain evidence="5">GVMAG-M-3300021079-18</strain>
    </source>
</reference>
<dbReference type="GO" id="GO:0000981">
    <property type="term" value="F:DNA-binding transcription factor activity, RNA polymerase II-specific"/>
    <property type="evidence" value="ECO:0007669"/>
    <property type="project" value="TreeGrafter"/>
</dbReference>